<name>A0AAD7AJC8_9AGAR</name>
<organism evidence="3 4">
    <name type="scientific">Mycena albidolilacea</name>
    <dbReference type="NCBI Taxonomy" id="1033008"/>
    <lineage>
        <taxon>Eukaryota</taxon>
        <taxon>Fungi</taxon>
        <taxon>Dikarya</taxon>
        <taxon>Basidiomycota</taxon>
        <taxon>Agaricomycotina</taxon>
        <taxon>Agaricomycetes</taxon>
        <taxon>Agaricomycetidae</taxon>
        <taxon>Agaricales</taxon>
        <taxon>Marasmiineae</taxon>
        <taxon>Mycenaceae</taxon>
        <taxon>Mycena</taxon>
    </lineage>
</organism>
<comment type="caution">
    <text evidence="3">The sequence shown here is derived from an EMBL/GenBank/DDBJ whole genome shotgun (WGS) entry which is preliminary data.</text>
</comment>
<dbReference type="AlphaFoldDB" id="A0AAD7AJC8"/>
<feature type="region of interest" description="Disordered" evidence="1">
    <location>
        <begin position="29"/>
        <end position="56"/>
    </location>
</feature>
<evidence type="ECO:0008006" key="5">
    <source>
        <dbReference type="Google" id="ProtNLM"/>
    </source>
</evidence>
<gene>
    <name evidence="3" type="ORF">DFH08DRAFT_358598</name>
</gene>
<evidence type="ECO:0000256" key="2">
    <source>
        <dbReference type="SAM" id="SignalP"/>
    </source>
</evidence>
<dbReference type="Proteomes" id="UP001218218">
    <property type="component" value="Unassembled WGS sequence"/>
</dbReference>
<accession>A0AAD7AJC8</accession>
<keyword evidence="4" id="KW-1185">Reference proteome</keyword>
<feature type="chain" id="PRO_5042151264" description="Secreted protein" evidence="2">
    <location>
        <begin position="28"/>
        <end position="104"/>
    </location>
</feature>
<evidence type="ECO:0000313" key="3">
    <source>
        <dbReference type="EMBL" id="KAJ7360702.1"/>
    </source>
</evidence>
<protein>
    <recommendedName>
        <fullName evidence="5">Secreted protein</fullName>
    </recommendedName>
</protein>
<feature type="compositionally biased region" description="Polar residues" evidence="1">
    <location>
        <begin position="45"/>
        <end position="56"/>
    </location>
</feature>
<reference evidence="3" key="1">
    <citation type="submission" date="2023-03" db="EMBL/GenBank/DDBJ databases">
        <title>Massive genome expansion in bonnet fungi (Mycena s.s.) driven by repeated elements and novel gene families across ecological guilds.</title>
        <authorList>
            <consortium name="Lawrence Berkeley National Laboratory"/>
            <person name="Harder C.B."/>
            <person name="Miyauchi S."/>
            <person name="Viragh M."/>
            <person name="Kuo A."/>
            <person name="Thoen E."/>
            <person name="Andreopoulos B."/>
            <person name="Lu D."/>
            <person name="Skrede I."/>
            <person name="Drula E."/>
            <person name="Henrissat B."/>
            <person name="Morin E."/>
            <person name="Kohler A."/>
            <person name="Barry K."/>
            <person name="LaButti K."/>
            <person name="Morin E."/>
            <person name="Salamov A."/>
            <person name="Lipzen A."/>
            <person name="Mereny Z."/>
            <person name="Hegedus B."/>
            <person name="Baldrian P."/>
            <person name="Stursova M."/>
            <person name="Weitz H."/>
            <person name="Taylor A."/>
            <person name="Grigoriev I.V."/>
            <person name="Nagy L.G."/>
            <person name="Martin F."/>
            <person name="Kauserud H."/>
        </authorList>
    </citation>
    <scope>NUCLEOTIDE SEQUENCE</scope>
    <source>
        <strain evidence="3">CBHHK002</strain>
    </source>
</reference>
<evidence type="ECO:0000313" key="4">
    <source>
        <dbReference type="Proteomes" id="UP001218218"/>
    </source>
</evidence>
<dbReference type="EMBL" id="JARIHO010000005">
    <property type="protein sequence ID" value="KAJ7360702.1"/>
    <property type="molecule type" value="Genomic_DNA"/>
</dbReference>
<evidence type="ECO:0000256" key="1">
    <source>
        <dbReference type="SAM" id="MobiDB-lite"/>
    </source>
</evidence>
<feature type="signal peptide" evidence="2">
    <location>
        <begin position="1"/>
        <end position="27"/>
    </location>
</feature>
<proteinExistence type="predicted"/>
<keyword evidence="2" id="KW-0732">Signal</keyword>
<sequence>MMLPAGLEKWLDVVLILLPNLPFRCSSSPPWAASSRLPCEPRGDTPSSLRHTTTALSPVPFPDVTPGSRRCDPVLTDLCPRNLARSPLESISIYSVNLSGYIEL</sequence>